<feature type="compositionally biased region" description="Basic and acidic residues" evidence="1">
    <location>
        <begin position="197"/>
        <end position="207"/>
    </location>
</feature>
<name>A0A7S3GFE1_9EUKA</name>
<sequence>MEGRMGQEKEGVKPKPRRSPFSVESAPVHELFSPDIAVSPLKHEMEEDEHKMYDPVGLSFGRSSLSFSDQPALPKVDVDREVHAVVNGHAGTRTADFSTFFKPELGMEEGGLFWDPEFDVPSSPRSIPDVSPTYDGVGKEVGSATCEETTDKCGGGFGFDLLDTPSFFDEHQKGKNIYGPFELKGKGEEEEEEEEGEREREGEDREKSSFALFAEDGFAQKFESPPIHLDDHGFHAHSPLGASPGLGDFCGESVRSPSPIQDDVSGVHVPFFVWNILDQLQKMYDSSLENFRKRESEKEVKDKGKAGGKAGLKGGVKKQSKMVEEKAAKSKKRKAEKEDRDASLDNFNPYQSKKARMFVRDFTRGMVLVAFKDAQQQGLTPMTQDVYVVIFKSLLREREDKYSCLGKLDIDDSEGWKRRINSVFETEIPNAGEKREKRQDVKIFGSSPSECKEKCMGMSAEEADFFSRLRLRRGGRTNKTRKSEIFIENEVTLELSRHS</sequence>
<dbReference type="EMBL" id="HBIB01041258">
    <property type="protein sequence ID" value="CAE0264641.1"/>
    <property type="molecule type" value="Transcribed_RNA"/>
</dbReference>
<organism evidence="3">
    <name type="scientific">Palpitomonas bilix</name>
    <dbReference type="NCBI Taxonomy" id="652834"/>
    <lineage>
        <taxon>Eukaryota</taxon>
        <taxon>Eukaryota incertae sedis</taxon>
    </lineage>
</organism>
<protein>
    <submittedName>
        <fullName evidence="3">Uncharacterized protein</fullName>
    </submittedName>
</protein>
<proteinExistence type="predicted"/>
<dbReference type="EMBL" id="HBIB01041257">
    <property type="protein sequence ID" value="CAE0264640.1"/>
    <property type="molecule type" value="Transcribed_RNA"/>
</dbReference>
<feature type="region of interest" description="Disordered" evidence="1">
    <location>
        <begin position="178"/>
        <end position="207"/>
    </location>
</feature>
<evidence type="ECO:0000313" key="3">
    <source>
        <dbReference type="EMBL" id="CAE0264641.1"/>
    </source>
</evidence>
<accession>A0A7S3GFE1</accession>
<feature type="compositionally biased region" description="Basic and acidic residues" evidence="1">
    <location>
        <begin position="1"/>
        <end position="13"/>
    </location>
</feature>
<feature type="compositionally biased region" description="Basic and acidic residues" evidence="1">
    <location>
        <begin position="291"/>
        <end position="305"/>
    </location>
</feature>
<feature type="region of interest" description="Disordered" evidence="1">
    <location>
        <begin position="291"/>
        <end position="346"/>
    </location>
</feature>
<dbReference type="AlphaFoldDB" id="A0A7S3GFE1"/>
<feature type="region of interest" description="Disordered" evidence="1">
    <location>
        <begin position="1"/>
        <end position="26"/>
    </location>
</feature>
<reference evidence="3" key="1">
    <citation type="submission" date="2021-01" db="EMBL/GenBank/DDBJ databases">
        <authorList>
            <person name="Corre E."/>
            <person name="Pelletier E."/>
            <person name="Niang G."/>
            <person name="Scheremetjew M."/>
            <person name="Finn R."/>
            <person name="Kale V."/>
            <person name="Holt S."/>
            <person name="Cochrane G."/>
            <person name="Meng A."/>
            <person name="Brown T."/>
            <person name="Cohen L."/>
        </authorList>
    </citation>
    <scope>NUCLEOTIDE SEQUENCE</scope>
    <source>
        <strain evidence="3">NIES-2562</strain>
    </source>
</reference>
<evidence type="ECO:0000313" key="2">
    <source>
        <dbReference type="EMBL" id="CAE0264640.1"/>
    </source>
</evidence>
<evidence type="ECO:0000256" key="1">
    <source>
        <dbReference type="SAM" id="MobiDB-lite"/>
    </source>
</evidence>
<gene>
    <name evidence="2" type="ORF">PBIL07802_LOCUS26946</name>
    <name evidence="3" type="ORF">PBIL07802_LOCUS26947</name>
</gene>